<feature type="compositionally biased region" description="Acidic residues" evidence="1">
    <location>
        <begin position="77"/>
        <end position="87"/>
    </location>
</feature>
<feature type="compositionally biased region" description="Basic and acidic residues" evidence="1">
    <location>
        <begin position="242"/>
        <end position="258"/>
    </location>
</feature>
<feature type="compositionally biased region" description="Basic and acidic residues" evidence="1">
    <location>
        <begin position="117"/>
        <end position="132"/>
    </location>
</feature>
<protein>
    <submittedName>
        <fullName evidence="2">Uncharacterized protein</fullName>
    </submittedName>
</protein>
<name>A0AAW2T6I8_SESRA</name>
<evidence type="ECO:0000313" key="2">
    <source>
        <dbReference type="EMBL" id="KAL0400005.1"/>
    </source>
</evidence>
<evidence type="ECO:0000256" key="1">
    <source>
        <dbReference type="SAM" id="MobiDB-lite"/>
    </source>
</evidence>
<gene>
    <name evidence="2" type="ORF">Sradi_2343800</name>
</gene>
<feature type="region of interest" description="Disordered" evidence="1">
    <location>
        <begin position="238"/>
        <end position="306"/>
    </location>
</feature>
<feature type="compositionally biased region" description="Basic and acidic residues" evidence="1">
    <location>
        <begin position="32"/>
        <end position="60"/>
    </location>
</feature>
<feature type="compositionally biased region" description="Basic and acidic residues" evidence="1">
    <location>
        <begin position="1"/>
        <end position="25"/>
    </location>
</feature>
<reference evidence="2" key="1">
    <citation type="submission" date="2020-06" db="EMBL/GenBank/DDBJ databases">
        <authorList>
            <person name="Li T."/>
            <person name="Hu X."/>
            <person name="Zhang T."/>
            <person name="Song X."/>
            <person name="Zhang H."/>
            <person name="Dai N."/>
            <person name="Sheng W."/>
            <person name="Hou X."/>
            <person name="Wei L."/>
        </authorList>
    </citation>
    <scope>NUCLEOTIDE SEQUENCE</scope>
    <source>
        <strain evidence="2">G02</strain>
        <tissue evidence="2">Leaf</tissue>
    </source>
</reference>
<dbReference type="EMBL" id="JACGWJ010000009">
    <property type="protein sequence ID" value="KAL0400005.1"/>
    <property type="molecule type" value="Genomic_DNA"/>
</dbReference>
<proteinExistence type="predicted"/>
<accession>A0AAW2T6I8</accession>
<reference evidence="2" key="2">
    <citation type="journal article" date="2024" name="Plant">
        <title>Genomic evolution and insights into agronomic trait innovations of Sesamum species.</title>
        <authorList>
            <person name="Miao H."/>
            <person name="Wang L."/>
            <person name="Qu L."/>
            <person name="Liu H."/>
            <person name="Sun Y."/>
            <person name="Le M."/>
            <person name="Wang Q."/>
            <person name="Wei S."/>
            <person name="Zheng Y."/>
            <person name="Lin W."/>
            <person name="Duan Y."/>
            <person name="Cao H."/>
            <person name="Xiong S."/>
            <person name="Wang X."/>
            <person name="Wei L."/>
            <person name="Li C."/>
            <person name="Ma Q."/>
            <person name="Ju M."/>
            <person name="Zhao R."/>
            <person name="Li G."/>
            <person name="Mu C."/>
            <person name="Tian Q."/>
            <person name="Mei H."/>
            <person name="Zhang T."/>
            <person name="Gao T."/>
            <person name="Zhang H."/>
        </authorList>
    </citation>
    <scope>NUCLEOTIDE SEQUENCE</scope>
    <source>
        <strain evidence="2">G02</strain>
    </source>
</reference>
<comment type="caution">
    <text evidence="2">The sequence shown here is derived from an EMBL/GenBank/DDBJ whole genome shotgun (WGS) entry which is preliminary data.</text>
</comment>
<dbReference type="AlphaFoldDB" id="A0AAW2T6I8"/>
<feature type="region of interest" description="Disordered" evidence="1">
    <location>
        <begin position="1"/>
        <end position="212"/>
    </location>
</feature>
<feature type="compositionally biased region" description="Basic and acidic residues" evidence="1">
    <location>
        <begin position="99"/>
        <end position="109"/>
    </location>
</feature>
<feature type="compositionally biased region" description="Basic and acidic residues" evidence="1">
    <location>
        <begin position="172"/>
        <end position="194"/>
    </location>
</feature>
<feature type="compositionally biased region" description="Acidic residues" evidence="1">
    <location>
        <begin position="296"/>
        <end position="306"/>
    </location>
</feature>
<organism evidence="2">
    <name type="scientific">Sesamum radiatum</name>
    <name type="common">Black benniseed</name>
    <dbReference type="NCBI Taxonomy" id="300843"/>
    <lineage>
        <taxon>Eukaryota</taxon>
        <taxon>Viridiplantae</taxon>
        <taxon>Streptophyta</taxon>
        <taxon>Embryophyta</taxon>
        <taxon>Tracheophyta</taxon>
        <taxon>Spermatophyta</taxon>
        <taxon>Magnoliopsida</taxon>
        <taxon>eudicotyledons</taxon>
        <taxon>Gunneridae</taxon>
        <taxon>Pentapetalae</taxon>
        <taxon>asterids</taxon>
        <taxon>lamiids</taxon>
        <taxon>Lamiales</taxon>
        <taxon>Pedaliaceae</taxon>
        <taxon>Sesamum</taxon>
    </lineage>
</organism>
<sequence>MNNQNRDEREDVHVTDEHDEGKNVEADGASGFREKESSMQSEEERANSEERSAENGRTDVDQSDQSSETAKTKNLGDDQEEESEVDLNESKELATVGDADSRRTSKPDIGDVNGELAVREGGVKLELQENSRGRQFTLRGKHGELRRAKGKRKYGSSTTGAIKDIGNNFEKGQPRNGDKVRDESVLKTNVKDYMEENNGGDGEESRSGIKLQNRIKPVGAEYMISGKFAKFDMSNQVEDEREVMTEHSENKNNVKRDNTCVGREDDETNDDRHDDNQIDQVETEVGMESAQHWGEDGEADKDESDF</sequence>